<dbReference type="PANTHER" id="PTHR33603">
    <property type="entry name" value="METHYLTRANSFERASE"/>
    <property type="match status" value="1"/>
</dbReference>
<dbReference type="Gene3D" id="3.40.1280.10">
    <property type="match status" value="1"/>
</dbReference>
<comment type="catalytic activity">
    <reaction evidence="5">
        <text>pseudouridine(1915) in 23S rRNA + S-adenosyl-L-methionine = N(3)-methylpseudouridine(1915) in 23S rRNA + S-adenosyl-L-homocysteine + H(+)</text>
        <dbReference type="Rhea" id="RHEA:42752"/>
        <dbReference type="Rhea" id="RHEA-COMP:10221"/>
        <dbReference type="Rhea" id="RHEA-COMP:10222"/>
        <dbReference type="ChEBI" id="CHEBI:15378"/>
        <dbReference type="ChEBI" id="CHEBI:57856"/>
        <dbReference type="ChEBI" id="CHEBI:59789"/>
        <dbReference type="ChEBI" id="CHEBI:65314"/>
        <dbReference type="ChEBI" id="CHEBI:74486"/>
        <dbReference type="EC" id="2.1.1.177"/>
    </reaction>
</comment>
<dbReference type="InterPro" id="IPR029028">
    <property type="entry name" value="Alpha/beta_knot_MTases"/>
</dbReference>
<comment type="caution">
    <text evidence="6">The sequence shown here is derived from an EMBL/GenBank/DDBJ whole genome shotgun (WGS) entry which is preliminary data.</text>
</comment>
<dbReference type="GO" id="GO:0070038">
    <property type="term" value="F:rRNA (pseudouridine-N3-)-methyltransferase activity"/>
    <property type="evidence" value="ECO:0007669"/>
    <property type="project" value="UniProtKB-UniRule"/>
</dbReference>
<keyword evidence="5" id="KW-0963">Cytoplasm</keyword>
<sequence length="157" mass="18239">MKITFLCIGKTGKKFLEEGEEEYLNRLKHYIKMDRIELPDLKNARKLTKEQVKKEEGQLFLSKIPQGDELILLDERGKQYSSIDFSAFLERKNISGIKGVTFIVGGAYGFSDELYARANGKISLSSMTFSHQMIRMIFFEQLYRAFTILKGEPYHHE</sequence>
<accession>A0A8J6TYB4</accession>
<evidence type="ECO:0000256" key="2">
    <source>
        <dbReference type="ARBA" id="ARBA00022679"/>
    </source>
</evidence>
<name>A0A8J6TYB4_9FLAO</name>
<keyword evidence="1 5" id="KW-0489">Methyltransferase</keyword>
<feature type="binding site" evidence="5">
    <location>
        <position position="105"/>
    </location>
    <ligand>
        <name>S-adenosyl-L-methionine</name>
        <dbReference type="ChEBI" id="CHEBI:59789"/>
    </ligand>
</feature>
<dbReference type="NCBIfam" id="NF000990">
    <property type="entry name" value="PRK00103.2-4"/>
    <property type="match status" value="1"/>
</dbReference>
<comment type="similarity">
    <text evidence="4 5">Belongs to the RNA methyltransferase RlmH family.</text>
</comment>
<evidence type="ECO:0000313" key="6">
    <source>
        <dbReference type="EMBL" id="MBC9813841.1"/>
    </source>
</evidence>
<gene>
    <name evidence="5 6" type="primary">rlmH</name>
    <name evidence="6" type="ORF">H9Y05_15300</name>
</gene>
<comment type="subcellular location">
    <subcellularLocation>
        <location evidence="5">Cytoplasm</location>
    </subcellularLocation>
</comment>
<dbReference type="AlphaFoldDB" id="A0A8J6TYB4"/>
<evidence type="ECO:0000313" key="7">
    <source>
        <dbReference type="Proteomes" id="UP000652681"/>
    </source>
</evidence>
<dbReference type="GO" id="GO:0005737">
    <property type="term" value="C:cytoplasm"/>
    <property type="evidence" value="ECO:0007669"/>
    <property type="project" value="UniProtKB-SubCell"/>
</dbReference>
<evidence type="ECO:0000256" key="5">
    <source>
        <dbReference type="HAMAP-Rule" id="MF_00658"/>
    </source>
</evidence>
<dbReference type="SUPFAM" id="SSF75217">
    <property type="entry name" value="alpha/beta knot"/>
    <property type="match status" value="1"/>
</dbReference>
<dbReference type="PIRSF" id="PIRSF004505">
    <property type="entry name" value="MT_bac"/>
    <property type="match status" value="1"/>
</dbReference>
<dbReference type="CDD" id="cd18081">
    <property type="entry name" value="RlmH-like"/>
    <property type="match status" value="1"/>
</dbReference>
<protein>
    <recommendedName>
        <fullName evidence="5">Ribosomal RNA large subunit methyltransferase H</fullName>
        <ecNumber evidence="5">2.1.1.177</ecNumber>
    </recommendedName>
    <alternativeName>
        <fullName evidence="5">23S rRNA (pseudouridine1915-N3)-methyltransferase</fullName>
    </alternativeName>
    <alternativeName>
        <fullName evidence="5">23S rRNA m3Psi1915 methyltransferase</fullName>
    </alternativeName>
    <alternativeName>
        <fullName evidence="5">rRNA (pseudouridine-N3-)-methyltransferase RlmH</fullName>
    </alternativeName>
</protein>
<dbReference type="Pfam" id="PF02590">
    <property type="entry name" value="SPOUT_MTase"/>
    <property type="match status" value="1"/>
</dbReference>
<feature type="binding site" evidence="5">
    <location>
        <position position="73"/>
    </location>
    <ligand>
        <name>S-adenosyl-L-methionine</name>
        <dbReference type="ChEBI" id="CHEBI:59789"/>
    </ligand>
</feature>
<dbReference type="EC" id="2.1.1.177" evidence="5"/>
<dbReference type="Proteomes" id="UP000652681">
    <property type="component" value="Unassembled WGS sequence"/>
</dbReference>
<dbReference type="HAMAP" id="MF_00658">
    <property type="entry name" value="23SrRNA_methyltr_H"/>
    <property type="match status" value="1"/>
</dbReference>
<proteinExistence type="inferred from homology"/>
<dbReference type="InterPro" id="IPR029026">
    <property type="entry name" value="tRNA_m1G_MTases_N"/>
</dbReference>
<comment type="function">
    <text evidence="5">Specifically methylates the pseudouridine at position 1915 (m3Psi1915) in 23S rRNA.</text>
</comment>
<evidence type="ECO:0000256" key="4">
    <source>
        <dbReference type="ARBA" id="ARBA00038303"/>
    </source>
</evidence>
<keyword evidence="3 5" id="KW-0949">S-adenosyl-L-methionine</keyword>
<dbReference type="InterPro" id="IPR003742">
    <property type="entry name" value="RlmH-like"/>
</dbReference>
<keyword evidence="7" id="KW-1185">Reference proteome</keyword>
<keyword evidence="5" id="KW-0698">rRNA processing</keyword>
<dbReference type="EMBL" id="JACVEL010000017">
    <property type="protein sequence ID" value="MBC9813841.1"/>
    <property type="molecule type" value="Genomic_DNA"/>
</dbReference>
<dbReference type="PANTHER" id="PTHR33603:SF1">
    <property type="entry name" value="RIBOSOMAL RNA LARGE SUBUNIT METHYLTRANSFERASE H"/>
    <property type="match status" value="1"/>
</dbReference>
<keyword evidence="2 5" id="KW-0808">Transferase</keyword>
<comment type="subunit">
    <text evidence="5">Homodimer.</text>
</comment>
<feature type="binding site" evidence="5">
    <location>
        <begin position="124"/>
        <end position="129"/>
    </location>
    <ligand>
        <name>S-adenosyl-L-methionine</name>
        <dbReference type="ChEBI" id="CHEBI:59789"/>
    </ligand>
</feature>
<reference evidence="6" key="1">
    <citation type="submission" date="2020-09" db="EMBL/GenBank/DDBJ databases">
        <title>Taishania pollutisoli gen. nov., sp. nov., Isolated from Tetrabromobisphenol A-Contaminated Soil.</title>
        <authorList>
            <person name="Chen Q."/>
        </authorList>
    </citation>
    <scope>NUCLEOTIDE SEQUENCE</scope>
    <source>
        <strain evidence="6">CZZ-1</strain>
    </source>
</reference>
<organism evidence="6 7">
    <name type="scientific">Taishania pollutisoli</name>
    <dbReference type="NCBI Taxonomy" id="2766479"/>
    <lineage>
        <taxon>Bacteria</taxon>
        <taxon>Pseudomonadati</taxon>
        <taxon>Bacteroidota</taxon>
        <taxon>Flavobacteriia</taxon>
        <taxon>Flavobacteriales</taxon>
        <taxon>Crocinitomicaceae</taxon>
        <taxon>Taishania</taxon>
    </lineage>
</organism>
<dbReference type="RefSeq" id="WP_163492988.1">
    <property type="nucleotide sequence ID" value="NZ_JACVEL010000017.1"/>
</dbReference>
<evidence type="ECO:0000256" key="1">
    <source>
        <dbReference type="ARBA" id="ARBA00022603"/>
    </source>
</evidence>
<evidence type="ECO:0000256" key="3">
    <source>
        <dbReference type="ARBA" id="ARBA00022691"/>
    </source>
</evidence>